<dbReference type="AlphaFoldDB" id="A0A8J7HBT8"/>
<dbReference type="PANTHER" id="PTHR43877">
    <property type="entry name" value="AMINOALKYLPHOSPHONATE N-ACETYLTRANSFERASE-RELATED-RELATED"/>
    <property type="match status" value="1"/>
</dbReference>
<feature type="domain" description="N-acetyltransferase" evidence="3">
    <location>
        <begin position="3"/>
        <end position="166"/>
    </location>
</feature>
<dbReference type="PROSITE" id="PS51186">
    <property type="entry name" value="GNAT"/>
    <property type="match status" value="1"/>
</dbReference>
<comment type="caution">
    <text evidence="4">The sequence shown here is derived from an EMBL/GenBank/DDBJ whole genome shotgun (WGS) entry which is preliminary data.</text>
</comment>
<evidence type="ECO:0000313" key="4">
    <source>
        <dbReference type="EMBL" id="MBH1941885.1"/>
    </source>
</evidence>
<protein>
    <submittedName>
        <fullName evidence="4">GNAT family N-acetyltransferase</fullName>
    </submittedName>
</protein>
<dbReference type="Pfam" id="PF00583">
    <property type="entry name" value="Acetyltransf_1"/>
    <property type="match status" value="1"/>
</dbReference>
<keyword evidence="1" id="KW-0808">Transferase</keyword>
<dbReference type="PANTHER" id="PTHR43877:SF2">
    <property type="entry name" value="AMINOALKYLPHOSPHONATE N-ACETYLTRANSFERASE-RELATED"/>
    <property type="match status" value="1"/>
</dbReference>
<reference evidence="4" key="1">
    <citation type="submission" date="2020-12" db="EMBL/GenBank/DDBJ databases">
        <title>M. sibirica DSM 26468T genome.</title>
        <authorList>
            <person name="Thieme N."/>
            <person name="Rettenmaier R."/>
            <person name="Zverlov V."/>
            <person name="Liebl W."/>
        </authorList>
    </citation>
    <scope>NUCLEOTIDE SEQUENCE</scope>
    <source>
        <strain evidence="4">DSM 26468</strain>
    </source>
</reference>
<dbReference type="InterPro" id="IPR050832">
    <property type="entry name" value="Bact_Acetyltransf"/>
</dbReference>
<dbReference type="GO" id="GO:0016747">
    <property type="term" value="F:acyltransferase activity, transferring groups other than amino-acyl groups"/>
    <property type="evidence" value="ECO:0007669"/>
    <property type="project" value="InterPro"/>
</dbReference>
<evidence type="ECO:0000259" key="3">
    <source>
        <dbReference type="PROSITE" id="PS51186"/>
    </source>
</evidence>
<dbReference type="InterPro" id="IPR016181">
    <property type="entry name" value="Acyl_CoA_acyltransferase"/>
</dbReference>
<dbReference type="SUPFAM" id="SSF55729">
    <property type="entry name" value="Acyl-CoA N-acyltransferases (Nat)"/>
    <property type="match status" value="1"/>
</dbReference>
<proteinExistence type="predicted"/>
<sequence length="166" mass="19642">MEVKFRIAHKNDLEEVISLYNEAIAHMLHSKIYQWDERYPNEEVLTEDIEKNELYVLTEKDKIIACVVINEDQDASYHSANWKYVSDKIAIIHRLCVHPRAQRKGIGKLLMKCSEEWICQQEYEAIRLDTFTNNHIARKLYEGLGYSYVGEVTFRKGVFLLMEKKI</sequence>
<gene>
    <name evidence="4" type="ORF">I5677_13360</name>
</gene>
<dbReference type="Proteomes" id="UP000623269">
    <property type="component" value="Unassembled WGS sequence"/>
</dbReference>
<dbReference type="RefSeq" id="WP_197662134.1">
    <property type="nucleotide sequence ID" value="NZ_JAEAGR010000015.1"/>
</dbReference>
<name>A0A8J7HBT8_9FIRM</name>
<evidence type="ECO:0000313" key="5">
    <source>
        <dbReference type="Proteomes" id="UP000623269"/>
    </source>
</evidence>
<accession>A0A8J7HBT8</accession>
<organism evidence="4 5">
    <name type="scientific">Mobilitalea sibirica</name>
    <dbReference type="NCBI Taxonomy" id="1462919"/>
    <lineage>
        <taxon>Bacteria</taxon>
        <taxon>Bacillati</taxon>
        <taxon>Bacillota</taxon>
        <taxon>Clostridia</taxon>
        <taxon>Lachnospirales</taxon>
        <taxon>Lachnospiraceae</taxon>
        <taxon>Mobilitalea</taxon>
    </lineage>
</organism>
<keyword evidence="2" id="KW-0012">Acyltransferase</keyword>
<dbReference type="CDD" id="cd04301">
    <property type="entry name" value="NAT_SF"/>
    <property type="match status" value="1"/>
</dbReference>
<keyword evidence="5" id="KW-1185">Reference proteome</keyword>
<dbReference type="InterPro" id="IPR000182">
    <property type="entry name" value="GNAT_dom"/>
</dbReference>
<evidence type="ECO:0000256" key="2">
    <source>
        <dbReference type="ARBA" id="ARBA00023315"/>
    </source>
</evidence>
<dbReference type="Gene3D" id="3.40.630.30">
    <property type="match status" value="1"/>
</dbReference>
<evidence type="ECO:0000256" key="1">
    <source>
        <dbReference type="ARBA" id="ARBA00022679"/>
    </source>
</evidence>
<dbReference type="EMBL" id="JAEAGR010000015">
    <property type="protein sequence ID" value="MBH1941885.1"/>
    <property type="molecule type" value="Genomic_DNA"/>
</dbReference>